<proteinExistence type="predicted"/>
<dbReference type="AlphaFoldDB" id="A0A175R5C5"/>
<dbReference type="RefSeq" id="WP_058635885.1">
    <property type="nucleotide sequence ID" value="NZ_LDPZ01000038.1"/>
</dbReference>
<organism evidence="1 2">
    <name type="scientific">Aureimonas ureilytica</name>
    <dbReference type="NCBI Taxonomy" id="401562"/>
    <lineage>
        <taxon>Bacteria</taxon>
        <taxon>Pseudomonadati</taxon>
        <taxon>Pseudomonadota</taxon>
        <taxon>Alphaproteobacteria</taxon>
        <taxon>Hyphomicrobiales</taxon>
        <taxon>Aurantimonadaceae</taxon>
        <taxon>Aureimonas</taxon>
    </lineage>
</organism>
<dbReference type="GO" id="GO:0005737">
    <property type="term" value="C:cytoplasm"/>
    <property type="evidence" value="ECO:0007669"/>
    <property type="project" value="TreeGrafter"/>
</dbReference>
<dbReference type="PRINTS" id="PR00081">
    <property type="entry name" value="GDHRDH"/>
</dbReference>
<gene>
    <name evidence="1" type="ORF">NS226_16520</name>
</gene>
<dbReference type="GO" id="GO:0016491">
    <property type="term" value="F:oxidoreductase activity"/>
    <property type="evidence" value="ECO:0007669"/>
    <property type="project" value="TreeGrafter"/>
</dbReference>
<dbReference type="PANTHER" id="PTHR43544">
    <property type="entry name" value="SHORT-CHAIN DEHYDROGENASE/REDUCTASE"/>
    <property type="match status" value="1"/>
</dbReference>
<dbReference type="Gene3D" id="3.40.50.720">
    <property type="entry name" value="NAD(P)-binding Rossmann-like Domain"/>
    <property type="match status" value="1"/>
</dbReference>
<dbReference type="STRING" id="401562.NS365_03630"/>
<sequence length="239" mass="24527">MRAAPPFARAVVIGASGGVGGALALALAESGAEVEAFSRSGRAPGHPRLQAGTLDLLDEASIAAAAARVKAGGAPDLVIVATGLLHGEGVQPEKTWRQIEPDAFARLFAVNATGPALVAKHMLPLLPREGRAVFAALSARVGSISDNRLGGWVGYRASKAALNMIVQTLSLELRRTHPAALCVALHPGTVETALSDPFSRNAVRVTPEAAAGNLLRVLSTLAPDDSGGCFAWDGQRIPA</sequence>
<dbReference type="SUPFAM" id="SSF51735">
    <property type="entry name" value="NAD(P)-binding Rossmann-fold domains"/>
    <property type="match status" value="1"/>
</dbReference>
<dbReference type="Pfam" id="PF00106">
    <property type="entry name" value="adh_short"/>
    <property type="match status" value="1"/>
</dbReference>
<dbReference type="InterPro" id="IPR051468">
    <property type="entry name" value="Fungal_SecMetab_SDRs"/>
</dbReference>
<dbReference type="PATRIC" id="fig|401562.3.peg.3032"/>
<evidence type="ECO:0000313" key="2">
    <source>
        <dbReference type="Proteomes" id="UP000078272"/>
    </source>
</evidence>
<dbReference type="OrthoDB" id="9785826at2"/>
<dbReference type="InterPro" id="IPR002347">
    <property type="entry name" value="SDR_fam"/>
</dbReference>
<dbReference type="EMBL" id="LDPZ01000038">
    <property type="protein sequence ID" value="KTQ89607.1"/>
    <property type="molecule type" value="Genomic_DNA"/>
</dbReference>
<dbReference type="InterPro" id="IPR036291">
    <property type="entry name" value="NAD(P)-bd_dom_sf"/>
</dbReference>
<evidence type="ECO:0000313" key="1">
    <source>
        <dbReference type="EMBL" id="KTQ89607.1"/>
    </source>
</evidence>
<reference evidence="1 2" key="1">
    <citation type="journal article" date="2016" name="Front. Microbiol.">
        <title>Genomic Resource of Rice Seed Associated Bacteria.</title>
        <authorList>
            <person name="Midha S."/>
            <person name="Bansal K."/>
            <person name="Sharma S."/>
            <person name="Kumar N."/>
            <person name="Patil P.P."/>
            <person name="Chaudhry V."/>
            <person name="Patil P.B."/>
        </authorList>
    </citation>
    <scope>NUCLEOTIDE SEQUENCE [LARGE SCALE GENOMIC DNA]</scope>
    <source>
        <strain evidence="1 2">NS226</strain>
    </source>
</reference>
<dbReference type="Proteomes" id="UP000078272">
    <property type="component" value="Unassembled WGS sequence"/>
</dbReference>
<dbReference type="PANTHER" id="PTHR43544:SF12">
    <property type="entry name" value="NAD(P)-BINDING ROSSMANN-FOLD SUPERFAMILY PROTEIN"/>
    <property type="match status" value="1"/>
</dbReference>
<name>A0A175R5C5_9HYPH</name>
<accession>A0A175R5C5</accession>
<protein>
    <submittedName>
        <fullName evidence="1">Short-chain dehydrogenase</fullName>
    </submittedName>
</protein>
<comment type="caution">
    <text evidence="1">The sequence shown here is derived from an EMBL/GenBank/DDBJ whole genome shotgun (WGS) entry which is preliminary data.</text>
</comment>